<dbReference type="Proteomes" id="UP000248764">
    <property type="component" value="Unassembled WGS sequence"/>
</dbReference>
<keyword evidence="1" id="KW-0812">Transmembrane</keyword>
<feature type="transmembrane region" description="Helical" evidence="1">
    <location>
        <begin position="39"/>
        <end position="60"/>
    </location>
</feature>
<sequence>MDTFAAAIVALALGALVAIAELVSRYRDDPLRAVWSLPAAAYVTVNAAASAAAFALIRAFDWTFGSSGTQTLVTQVLVAGFGSAALFRSSLFNITAGDQVVGVGPSAVLNVILSAADRAVDRQRAGFRAQNTTLSMAGVSFERSADALAIFCFGAMQNASSEEVKAIDDRISILRDQKYGHLPDQVKSYVLGLALATVVGDKVLHEAATHIKAVTPEPPPADTPGSRIVEALLGGPLPTTELQVRAGVDIASFGSAMQELVGARVVTIRGSGETEQAELAAG</sequence>
<proteinExistence type="predicted"/>
<evidence type="ECO:0000313" key="2">
    <source>
        <dbReference type="EMBL" id="PZF79621.1"/>
    </source>
</evidence>
<keyword evidence="1" id="KW-1133">Transmembrane helix</keyword>
<gene>
    <name evidence="2" type="ORF">C1I92_30215</name>
</gene>
<keyword evidence="1" id="KW-0472">Membrane</keyword>
<evidence type="ECO:0000313" key="3">
    <source>
        <dbReference type="Proteomes" id="UP000248764"/>
    </source>
</evidence>
<protein>
    <submittedName>
        <fullName evidence="2">Uncharacterized protein</fullName>
    </submittedName>
</protein>
<comment type="caution">
    <text evidence="2">The sequence shown here is derived from an EMBL/GenBank/DDBJ whole genome shotgun (WGS) entry which is preliminary data.</text>
</comment>
<dbReference type="AlphaFoldDB" id="A0A2W2AWR3"/>
<name>A0A2W2AWR3_9ACTN</name>
<dbReference type="EMBL" id="POTW01000126">
    <property type="protein sequence ID" value="PZF79621.1"/>
    <property type="molecule type" value="Genomic_DNA"/>
</dbReference>
<keyword evidence="3" id="KW-1185">Reference proteome</keyword>
<organism evidence="2 3">
    <name type="scientific">Jiangella anatolica</name>
    <dbReference type="NCBI Taxonomy" id="2670374"/>
    <lineage>
        <taxon>Bacteria</taxon>
        <taxon>Bacillati</taxon>
        <taxon>Actinomycetota</taxon>
        <taxon>Actinomycetes</taxon>
        <taxon>Jiangellales</taxon>
        <taxon>Jiangellaceae</taxon>
        <taxon>Jiangella</taxon>
    </lineage>
</organism>
<dbReference type="RefSeq" id="WP_111258349.1">
    <property type="nucleotide sequence ID" value="NZ_POTW01000126.1"/>
</dbReference>
<evidence type="ECO:0000256" key="1">
    <source>
        <dbReference type="SAM" id="Phobius"/>
    </source>
</evidence>
<accession>A0A2W2AWR3</accession>
<reference evidence="2 3" key="1">
    <citation type="submission" date="2018-01" db="EMBL/GenBank/DDBJ databases">
        <title>Draft genome sequence of Jiangella sp. GTF31.</title>
        <authorList>
            <person name="Sahin N."/>
            <person name="Ay H."/>
            <person name="Saygin H."/>
        </authorList>
    </citation>
    <scope>NUCLEOTIDE SEQUENCE [LARGE SCALE GENOMIC DNA]</scope>
    <source>
        <strain evidence="2 3">GTF31</strain>
    </source>
</reference>